<dbReference type="InterPro" id="IPR003018">
    <property type="entry name" value="GAF"/>
</dbReference>
<keyword evidence="10" id="KW-1185">Reference proteome</keyword>
<dbReference type="GeneID" id="39857027"/>
<accession>A0A1H5VG10</accession>
<dbReference type="SMART" id="SM00065">
    <property type="entry name" value="GAF"/>
    <property type="match status" value="1"/>
</dbReference>
<evidence type="ECO:0000256" key="5">
    <source>
        <dbReference type="ARBA" id="ARBA00022777"/>
    </source>
</evidence>
<dbReference type="InterPro" id="IPR050736">
    <property type="entry name" value="Sensor_HK_Regulatory"/>
</dbReference>
<comment type="catalytic activity">
    <reaction evidence="1">
        <text>ATP + protein L-histidine = ADP + protein N-phospho-L-histidine.</text>
        <dbReference type="EC" id="2.7.13.3"/>
    </reaction>
</comment>
<dbReference type="Pfam" id="PF01590">
    <property type="entry name" value="GAF"/>
    <property type="match status" value="1"/>
</dbReference>
<dbReference type="InterPro" id="IPR036890">
    <property type="entry name" value="HATPase_C_sf"/>
</dbReference>
<evidence type="ECO:0000256" key="1">
    <source>
        <dbReference type="ARBA" id="ARBA00000085"/>
    </source>
</evidence>
<dbReference type="PANTHER" id="PTHR43711">
    <property type="entry name" value="TWO-COMPONENT HISTIDINE KINASE"/>
    <property type="match status" value="1"/>
</dbReference>
<protein>
    <recommendedName>
        <fullName evidence="2">histidine kinase</fullName>
        <ecNumber evidence="2">2.7.13.3</ecNumber>
    </recommendedName>
</protein>
<feature type="domain" description="Histidine kinase" evidence="7">
    <location>
        <begin position="192"/>
        <end position="382"/>
    </location>
</feature>
<dbReference type="PANTHER" id="PTHR43711:SF1">
    <property type="entry name" value="HISTIDINE KINASE 1"/>
    <property type="match status" value="1"/>
</dbReference>
<evidence type="ECO:0000313" key="10">
    <source>
        <dbReference type="Proteomes" id="UP000236740"/>
    </source>
</evidence>
<evidence type="ECO:0000256" key="6">
    <source>
        <dbReference type="ARBA" id="ARBA00023012"/>
    </source>
</evidence>
<dbReference type="AlphaFoldDB" id="A0A1H5VG10"/>
<proteinExistence type="predicted"/>
<dbReference type="SUPFAM" id="SSF55781">
    <property type="entry name" value="GAF domain-like"/>
    <property type="match status" value="1"/>
</dbReference>
<dbReference type="EC" id="2.7.13.3" evidence="2"/>
<evidence type="ECO:0000259" key="7">
    <source>
        <dbReference type="PROSITE" id="PS50109"/>
    </source>
</evidence>
<evidence type="ECO:0000256" key="2">
    <source>
        <dbReference type="ARBA" id="ARBA00012438"/>
    </source>
</evidence>
<dbReference type="SMART" id="SM00388">
    <property type="entry name" value="HisKA"/>
    <property type="match status" value="1"/>
</dbReference>
<dbReference type="InterPro" id="IPR036097">
    <property type="entry name" value="HisK_dim/P_sf"/>
</dbReference>
<reference evidence="9 10" key="1">
    <citation type="submission" date="2016-10" db="EMBL/GenBank/DDBJ databases">
        <authorList>
            <person name="de Groot N.N."/>
        </authorList>
    </citation>
    <scope>NUCLEOTIDE SEQUENCE [LARGE SCALE GENOMIC DNA]</scope>
    <source>
        <strain evidence="9 10">CGMCC 1.10331</strain>
    </source>
</reference>
<dbReference type="SUPFAM" id="SSF47384">
    <property type="entry name" value="Homodimeric domain of signal transducing histidine kinase"/>
    <property type="match status" value="1"/>
</dbReference>
<dbReference type="EMBL" id="CP031311">
    <property type="protein sequence ID" value="QCC46722.1"/>
    <property type="molecule type" value="Genomic_DNA"/>
</dbReference>
<dbReference type="Gene3D" id="3.30.565.10">
    <property type="entry name" value="Histidine kinase-like ATPase, C-terminal domain"/>
    <property type="match status" value="1"/>
</dbReference>
<dbReference type="Gene3D" id="3.30.450.40">
    <property type="match status" value="1"/>
</dbReference>
<dbReference type="SUPFAM" id="SSF55874">
    <property type="entry name" value="ATPase domain of HSP90 chaperone/DNA topoisomerase II/histidine kinase"/>
    <property type="match status" value="1"/>
</dbReference>
<dbReference type="GO" id="GO:0000155">
    <property type="term" value="F:phosphorelay sensor kinase activity"/>
    <property type="evidence" value="ECO:0007669"/>
    <property type="project" value="InterPro"/>
</dbReference>
<evidence type="ECO:0000313" key="11">
    <source>
        <dbReference type="Proteomes" id="UP000296733"/>
    </source>
</evidence>
<keyword evidence="3" id="KW-0597">Phosphoprotein</keyword>
<evidence type="ECO:0000313" key="8">
    <source>
        <dbReference type="EMBL" id="QCC46722.1"/>
    </source>
</evidence>
<evidence type="ECO:0000313" key="9">
    <source>
        <dbReference type="EMBL" id="SEF86140.1"/>
    </source>
</evidence>
<dbReference type="InterPro" id="IPR029016">
    <property type="entry name" value="GAF-like_dom_sf"/>
</dbReference>
<keyword evidence="6" id="KW-0902">Two-component regulatory system</keyword>
<dbReference type="SMART" id="SM00387">
    <property type="entry name" value="HATPase_c"/>
    <property type="match status" value="1"/>
</dbReference>
<dbReference type="CDD" id="cd00082">
    <property type="entry name" value="HisKA"/>
    <property type="match status" value="1"/>
</dbReference>
<reference evidence="8 11" key="2">
    <citation type="journal article" date="2019" name="Nat. Commun.">
        <title>A new type of DNA phosphorothioation-based antiviral system in archaea.</title>
        <authorList>
            <person name="Xiong L."/>
            <person name="Liu S."/>
            <person name="Chen S."/>
            <person name="Xiao Y."/>
            <person name="Zhu B."/>
            <person name="Gao Y."/>
            <person name="Zhang Y."/>
            <person name="Chen B."/>
            <person name="Luo J."/>
            <person name="Deng Z."/>
            <person name="Chen X."/>
            <person name="Wang L."/>
            <person name="Chen S."/>
        </authorList>
    </citation>
    <scope>NUCLEOTIDE SEQUENCE [LARGE SCALE GENOMIC DNA]</scope>
    <source>
        <strain evidence="8 11">CGMCC 1.10331</strain>
    </source>
</reference>
<dbReference type="Pfam" id="PF02518">
    <property type="entry name" value="HATPase_c"/>
    <property type="match status" value="1"/>
</dbReference>
<dbReference type="EMBL" id="FNVN01000001">
    <property type="protein sequence ID" value="SEF86140.1"/>
    <property type="molecule type" value="Genomic_DNA"/>
</dbReference>
<organism evidence="9 10">
    <name type="scientific">Halobellus limi</name>
    <dbReference type="NCBI Taxonomy" id="699433"/>
    <lineage>
        <taxon>Archaea</taxon>
        <taxon>Methanobacteriati</taxon>
        <taxon>Methanobacteriota</taxon>
        <taxon>Stenosarchaea group</taxon>
        <taxon>Halobacteria</taxon>
        <taxon>Halobacteriales</taxon>
        <taxon>Haloferacaceae</taxon>
        <taxon>Halobellus</taxon>
    </lineage>
</organism>
<evidence type="ECO:0000256" key="3">
    <source>
        <dbReference type="ARBA" id="ARBA00022553"/>
    </source>
</evidence>
<dbReference type="Gene3D" id="1.10.287.130">
    <property type="match status" value="1"/>
</dbReference>
<dbReference type="InterPro" id="IPR004358">
    <property type="entry name" value="Sig_transdc_His_kin-like_C"/>
</dbReference>
<dbReference type="Pfam" id="PF00512">
    <property type="entry name" value="HisKA"/>
    <property type="match status" value="1"/>
</dbReference>
<dbReference type="PRINTS" id="PR00344">
    <property type="entry name" value="BCTRLSENSOR"/>
</dbReference>
<dbReference type="RefSeq" id="WP_103990679.1">
    <property type="nucleotide sequence ID" value="NZ_CP031311.1"/>
</dbReference>
<dbReference type="InterPro" id="IPR003661">
    <property type="entry name" value="HisK_dim/P_dom"/>
</dbReference>
<dbReference type="Proteomes" id="UP000236740">
    <property type="component" value="Unassembled WGS sequence"/>
</dbReference>
<name>A0A1H5VG10_9EURY</name>
<dbReference type="Proteomes" id="UP000296733">
    <property type="component" value="Chromosome"/>
</dbReference>
<keyword evidence="4" id="KW-0808">Transferase</keyword>
<dbReference type="InterPro" id="IPR003594">
    <property type="entry name" value="HATPase_dom"/>
</dbReference>
<dbReference type="InterPro" id="IPR005467">
    <property type="entry name" value="His_kinase_dom"/>
</dbReference>
<gene>
    <name evidence="8" type="ORF">DV707_03025</name>
    <name evidence="9" type="ORF">SAMN04488133_0951</name>
</gene>
<dbReference type="KEGG" id="hlm:DV707_03025"/>
<sequence length="395" mass="43845">MSLSDDDRSDDGRVLSEGEALRRMYRITADHERPFEERLRELLTLGRTYLGVEAGFLTEISDGTQVIVEASGDHEKLQAGESCPLSKAYCRKTVKRENALTVQHAALEGWERDAAYEEFGLESYIGTKVVVDGDVYGTFCFADSEPREREFSEDEETYVELMAEWVSYELFQRQATARIERQRDQLEEFASVVSHDLRNPLSVAQGYLDLAEEADDPEHIERCRDALDRMDALIEDLLVLAREGEEITDTESIDLAALVSECWSHVRSADATLEVENSLEIDGDPTRLQQLFENLFRNAIEHGGADVTVRVGTLSEGRGIYVEDDGAGIPEADRAHVFEDGYSTEEDGTGFGLSITKKVVDAHGWDVAVSAGSDGGARFEITGLDEGESDSSVCS</sequence>
<dbReference type="CDD" id="cd00075">
    <property type="entry name" value="HATPase"/>
    <property type="match status" value="1"/>
</dbReference>
<dbReference type="PROSITE" id="PS50109">
    <property type="entry name" value="HIS_KIN"/>
    <property type="match status" value="1"/>
</dbReference>
<keyword evidence="5 8" id="KW-0418">Kinase</keyword>
<dbReference type="OrthoDB" id="8127at2157"/>
<evidence type="ECO:0000256" key="4">
    <source>
        <dbReference type="ARBA" id="ARBA00022679"/>
    </source>
</evidence>